<feature type="domain" description="YbaK/aminoacyl-tRNA synthetase-associated" evidence="4">
    <location>
        <begin position="104"/>
        <end position="211"/>
    </location>
</feature>
<feature type="region of interest" description="Disordered" evidence="3">
    <location>
        <begin position="364"/>
        <end position="403"/>
    </location>
</feature>
<dbReference type="PANTHER" id="PTHR31423:SF3">
    <property type="entry name" value="PROLYL-TRNA SYNTHETASE ASSOCIATED DOMAIN-CONTAINING PROTEIN 1-RELATED"/>
    <property type="match status" value="1"/>
</dbReference>
<dbReference type="Gene3D" id="3.90.960.10">
    <property type="entry name" value="YbaK/aminoacyl-tRNA synthetase-associated domain"/>
    <property type="match status" value="2"/>
</dbReference>
<dbReference type="AlphaFoldDB" id="A0A3S0ZEF7"/>
<evidence type="ECO:0000256" key="1">
    <source>
        <dbReference type="ARBA" id="ARBA00010201"/>
    </source>
</evidence>
<evidence type="ECO:0000256" key="2">
    <source>
        <dbReference type="ARBA" id="ARBA00031612"/>
    </source>
</evidence>
<dbReference type="EMBL" id="RQTK01000716">
    <property type="protein sequence ID" value="RUS75720.1"/>
    <property type="molecule type" value="Genomic_DNA"/>
</dbReference>
<keyword evidence="6" id="KW-1185">Reference proteome</keyword>
<name>A0A3S0ZEF7_ELYCH</name>
<dbReference type="Pfam" id="PF04073">
    <property type="entry name" value="tRNA_edit"/>
    <property type="match status" value="2"/>
</dbReference>
<evidence type="ECO:0000256" key="3">
    <source>
        <dbReference type="SAM" id="MobiDB-lite"/>
    </source>
</evidence>
<sequence>MASPKPRFGGAQNSMADSKHTHSTKMGDIQEDRVAYPNISSQDGGTCSEARNDHLQHLMKVFEELNIKCLPRPYIRCPERNVQVEMDTPERQNLCSKDINVVYCKNLFLKDRRGQFYIVVCPEETAVDLKMLKQSLNAHRNLSFGDADALGKILQLNSGEVTPLAIMHKSAKDVRVAIQRKLIEVGSDVKFAFHPLQGHLQVELSYSELAAFIKYFGREVEIIESETLNEKKESSFKHQRDLTDTKVKPNLDSKTYATIQTDNQEAVLQINKCLKSALPEKSKDSAKNHVFSEKCNKIFKEKMKIPAKELEIEKVAKCTVEFDSKLPVCKKLDENPNLHSFSHSFVNVRGHGYKAVTTVLKEQEQACHQAESSTRRNSDQPERLTSEVDSKRNKEPVQGKTRKRIFLSRKGKLRSYVKKHTDINSDSDSFVSGTYTQDCLECDNNDESNSGEATTDSDRIFTPEDAISFGYKNSDLKMLSRKKLTSKTSAENLQSKCVKDDMNISSNDTITKISQEKEECGGSLIDPEIDQSEKTQPRFWVIDQFYSSLKDSGVKHKESDLSCEGDGGMLEPSVGCRCFLLKDKGENFFFVVSHELYELDFGRLKAALRPKKKLVVAHPADVISVLGVDPMKVTPFAVLTMRDPTLRVFITRKVMAPNLMLCIQHPFAQARRIVMQSDQLQEYFTFLEVSFGVVEERHWNARFNTPFSQFDTLRDGSDGINHEKINLCESRNESENSCLSNTKIYDSNKENEKQKSLFSNFLTNIDPSRFLTVPLTTLVGNTFLFFPFKRSNSKFGSFGIGSPVDPPTEVMTQNSIWIKNSNDVVIPSITKPNLQNISIPMRTDDLENHLLSCKIKFQLKKKEHHDDLSISKEHISKQNAIIEHCAIMYLTTSSGHNFLIIGARDDFPMSVKRFCRRSQIREHLDIRLDPQEDTGNQLLWDIAPRMVPFALAFPELRTKIWEKFDSQPSTSRAQTTVKSIKINHKNLDEQVSSRQPTELVDCPPVTVALTTTLYIDPDTVMEFEIGQERSRLWMSSSEFDKYCRQVGFDVMYY</sequence>
<dbReference type="InterPro" id="IPR007214">
    <property type="entry name" value="YbaK/aa-tRNA-synth-assoc-dom"/>
</dbReference>
<proteinExistence type="inferred from homology"/>
<dbReference type="Proteomes" id="UP000271974">
    <property type="component" value="Unassembled WGS sequence"/>
</dbReference>
<gene>
    <name evidence="5" type="ORF">EGW08_016502</name>
</gene>
<reference evidence="5 6" key="1">
    <citation type="submission" date="2019-01" db="EMBL/GenBank/DDBJ databases">
        <title>A draft genome assembly of the solar-powered sea slug Elysia chlorotica.</title>
        <authorList>
            <person name="Cai H."/>
            <person name="Li Q."/>
            <person name="Fang X."/>
            <person name="Li J."/>
            <person name="Curtis N.E."/>
            <person name="Altenburger A."/>
            <person name="Shibata T."/>
            <person name="Feng M."/>
            <person name="Maeda T."/>
            <person name="Schwartz J.A."/>
            <person name="Shigenobu S."/>
            <person name="Lundholm N."/>
            <person name="Nishiyama T."/>
            <person name="Yang H."/>
            <person name="Hasebe M."/>
            <person name="Li S."/>
            <person name="Pierce S.K."/>
            <person name="Wang J."/>
        </authorList>
    </citation>
    <scope>NUCLEOTIDE SEQUENCE [LARGE SCALE GENOMIC DNA]</scope>
    <source>
        <strain evidence="5">EC2010</strain>
        <tissue evidence="5">Whole organism of an adult</tissue>
    </source>
</reference>
<feature type="domain" description="YbaK/aminoacyl-tRNA synthetase-associated" evidence="4">
    <location>
        <begin position="575"/>
        <end position="639"/>
    </location>
</feature>
<dbReference type="InterPro" id="IPR040285">
    <property type="entry name" value="ProX/PRXD1"/>
</dbReference>
<dbReference type="InterPro" id="IPR036754">
    <property type="entry name" value="YbaK/aa-tRNA-synt-asso_dom_sf"/>
</dbReference>
<accession>A0A3S0ZEF7</accession>
<evidence type="ECO:0000259" key="4">
    <source>
        <dbReference type="Pfam" id="PF04073"/>
    </source>
</evidence>
<feature type="region of interest" description="Disordered" evidence="3">
    <location>
        <begin position="1"/>
        <end position="25"/>
    </location>
</feature>
<evidence type="ECO:0000313" key="5">
    <source>
        <dbReference type="EMBL" id="RUS75720.1"/>
    </source>
</evidence>
<dbReference type="PANTHER" id="PTHR31423">
    <property type="entry name" value="YBAK DOMAIN-CONTAINING PROTEIN"/>
    <property type="match status" value="1"/>
</dbReference>
<dbReference type="GO" id="GO:0002161">
    <property type="term" value="F:aminoacyl-tRNA deacylase activity"/>
    <property type="evidence" value="ECO:0007669"/>
    <property type="project" value="InterPro"/>
</dbReference>
<protein>
    <recommendedName>
        <fullName evidence="2">PrdX deacylase domain-containing protein 1</fullName>
    </recommendedName>
</protein>
<evidence type="ECO:0000313" key="6">
    <source>
        <dbReference type="Proteomes" id="UP000271974"/>
    </source>
</evidence>
<feature type="compositionally biased region" description="Basic and acidic residues" evidence="3">
    <location>
        <begin position="373"/>
        <end position="397"/>
    </location>
</feature>
<comment type="similarity">
    <text evidence="1">Belongs to the PRORSD1 family.</text>
</comment>
<dbReference type="SUPFAM" id="SSF55826">
    <property type="entry name" value="YbaK/ProRS associated domain"/>
    <property type="match status" value="2"/>
</dbReference>
<dbReference type="OrthoDB" id="424586at2759"/>
<comment type="caution">
    <text evidence="5">The sequence shown here is derived from an EMBL/GenBank/DDBJ whole genome shotgun (WGS) entry which is preliminary data.</text>
</comment>
<organism evidence="5 6">
    <name type="scientific">Elysia chlorotica</name>
    <name type="common">Eastern emerald elysia</name>
    <name type="synonym">Sea slug</name>
    <dbReference type="NCBI Taxonomy" id="188477"/>
    <lineage>
        <taxon>Eukaryota</taxon>
        <taxon>Metazoa</taxon>
        <taxon>Spiralia</taxon>
        <taxon>Lophotrochozoa</taxon>
        <taxon>Mollusca</taxon>
        <taxon>Gastropoda</taxon>
        <taxon>Heterobranchia</taxon>
        <taxon>Euthyneura</taxon>
        <taxon>Panpulmonata</taxon>
        <taxon>Sacoglossa</taxon>
        <taxon>Placobranchoidea</taxon>
        <taxon>Plakobranchidae</taxon>
        <taxon>Elysia</taxon>
    </lineage>
</organism>